<feature type="compositionally biased region" description="Low complexity" evidence="1">
    <location>
        <begin position="40"/>
        <end position="56"/>
    </location>
</feature>
<comment type="caution">
    <text evidence="2">The sequence shown here is derived from an EMBL/GenBank/DDBJ whole genome shotgun (WGS) entry which is preliminary data.</text>
</comment>
<feature type="non-terminal residue" evidence="2">
    <location>
        <position position="1"/>
    </location>
</feature>
<reference evidence="2 3" key="1">
    <citation type="submission" date="2015-09" db="EMBL/GenBank/DDBJ databases">
        <title>Draft genome sequence of Kouleothrix aurantiaca JCM 19913.</title>
        <authorList>
            <person name="Hemp J."/>
        </authorList>
    </citation>
    <scope>NUCLEOTIDE SEQUENCE [LARGE SCALE GENOMIC DNA]</scope>
    <source>
        <strain evidence="2 3">COM-B</strain>
    </source>
</reference>
<dbReference type="Proteomes" id="UP000050509">
    <property type="component" value="Unassembled WGS sequence"/>
</dbReference>
<accession>A0A0P9F712</accession>
<proteinExistence type="predicted"/>
<organism evidence="2 3">
    <name type="scientific">Kouleothrix aurantiaca</name>
    <dbReference type="NCBI Taxonomy" id="186479"/>
    <lineage>
        <taxon>Bacteria</taxon>
        <taxon>Bacillati</taxon>
        <taxon>Chloroflexota</taxon>
        <taxon>Chloroflexia</taxon>
        <taxon>Chloroflexales</taxon>
        <taxon>Roseiflexineae</taxon>
        <taxon>Roseiflexaceae</taxon>
        <taxon>Kouleothrix</taxon>
    </lineage>
</organism>
<name>A0A0P9F712_9CHLR</name>
<keyword evidence="3" id="KW-1185">Reference proteome</keyword>
<dbReference type="EMBL" id="LJCR01003021">
    <property type="protein sequence ID" value="KPV48017.1"/>
    <property type="molecule type" value="Genomic_DNA"/>
</dbReference>
<protein>
    <submittedName>
        <fullName evidence="2">Uncharacterized protein</fullName>
    </submittedName>
</protein>
<dbReference type="AlphaFoldDB" id="A0A0P9F712"/>
<evidence type="ECO:0000256" key="1">
    <source>
        <dbReference type="SAM" id="MobiDB-lite"/>
    </source>
</evidence>
<evidence type="ECO:0000313" key="2">
    <source>
        <dbReference type="EMBL" id="KPV48017.1"/>
    </source>
</evidence>
<evidence type="ECO:0000313" key="3">
    <source>
        <dbReference type="Proteomes" id="UP000050509"/>
    </source>
</evidence>
<sequence>IARGGSATYRLTLAKEGNFGSAVSLSAGAVAGLTVQLSSSSLTPPGTTTLTLTDTSPPGPALPGTWRTVTVTATGGGKTRTLTVKLLVGGARVNVPAARR</sequence>
<gene>
    <name evidence="2" type="ORF">SE17_40335</name>
</gene>
<feature type="region of interest" description="Disordered" evidence="1">
    <location>
        <begin position="40"/>
        <end position="66"/>
    </location>
</feature>